<reference evidence="3 4" key="1">
    <citation type="submission" date="2014-03" db="EMBL/GenBank/DDBJ databases">
        <title>Bradyrhizobium valentinum sp. nov., isolated from effective nodules of Lupinus mariae-josephae, a lupine endemic of basic-lime soils in Eastern Spain.</title>
        <authorList>
            <person name="Duran D."/>
            <person name="Rey L."/>
            <person name="Navarro A."/>
            <person name="Busquets A."/>
            <person name="Imperial J."/>
            <person name="Ruiz-Argueso T."/>
        </authorList>
    </citation>
    <scope>NUCLEOTIDE SEQUENCE [LARGE SCALE GENOMIC DNA]</scope>
    <source>
        <strain evidence="3 4">Ro19</strain>
    </source>
</reference>
<keyword evidence="2" id="KW-0732">Signal</keyword>
<keyword evidence="4" id="KW-1185">Reference proteome</keyword>
<accession>A0A0R3MCC6</accession>
<dbReference type="RefSeq" id="WP_057847794.1">
    <property type="nucleotide sequence ID" value="NZ_LLYA01000214.1"/>
</dbReference>
<dbReference type="EMBL" id="LLYA01000214">
    <property type="protein sequence ID" value="KRR17054.1"/>
    <property type="molecule type" value="Genomic_DNA"/>
</dbReference>
<protein>
    <submittedName>
        <fullName evidence="3">Uncharacterized protein</fullName>
    </submittedName>
</protein>
<evidence type="ECO:0000313" key="3">
    <source>
        <dbReference type="EMBL" id="KRR17054.1"/>
    </source>
</evidence>
<evidence type="ECO:0000256" key="2">
    <source>
        <dbReference type="SAM" id="SignalP"/>
    </source>
</evidence>
<dbReference type="OrthoDB" id="8256329at2"/>
<feature type="chain" id="PRO_5006443914" evidence="2">
    <location>
        <begin position="24"/>
        <end position="87"/>
    </location>
</feature>
<sequence length="87" mass="9068">MKPNSTVLAVSLLSSMLLLNAQAATAQTASPPSTTATRPATTPPGQTSVPSESPPATTTQTTGEASRDPMIKQMNEDEKRKVETKGK</sequence>
<feature type="compositionally biased region" description="Polar residues" evidence="1">
    <location>
        <begin position="45"/>
        <end position="64"/>
    </location>
</feature>
<feature type="signal peptide" evidence="2">
    <location>
        <begin position="1"/>
        <end position="23"/>
    </location>
</feature>
<evidence type="ECO:0000256" key="1">
    <source>
        <dbReference type="SAM" id="MobiDB-lite"/>
    </source>
</evidence>
<dbReference type="AlphaFoldDB" id="A0A0R3MCC6"/>
<evidence type="ECO:0000313" key="4">
    <source>
        <dbReference type="Proteomes" id="UP000052023"/>
    </source>
</evidence>
<gene>
    <name evidence="3" type="ORF">CQ13_12760</name>
</gene>
<dbReference type="Proteomes" id="UP000052023">
    <property type="component" value="Unassembled WGS sequence"/>
</dbReference>
<name>A0A0R3MCC6_9BRAD</name>
<feature type="compositionally biased region" description="Basic and acidic residues" evidence="1">
    <location>
        <begin position="65"/>
        <end position="87"/>
    </location>
</feature>
<feature type="region of interest" description="Disordered" evidence="1">
    <location>
        <begin position="23"/>
        <end position="87"/>
    </location>
</feature>
<proteinExistence type="predicted"/>
<organism evidence="3 4">
    <name type="scientific">Bradyrhizobium retamae</name>
    <dbReference type="NCBI Taxonomy" id="1300035"/>
    <lineage>
        <taxon>Bacteria</taxon>
        <taxon>Pseudomonadati</taxon>
        <taxon>Pseudomonadota</taxon>
        <taxon>Alphaproteobacteria</taxon>
        <taxon>Hyphomicrobiales</taxon>
        <taxon>Nitrobacteraceae</taxon>
        <taxon>Bradyrhizobium</taxon>
    </lineage>
</organism>
<comment type="caution">
    <text evidence="3">The sequence shown here is derived from an EMBL/GenBank/DDBJ whole genome shotgun (WGS) entry which is preliminary data.</text>
</comment>
<feature type="compositionally biased region" description="Low complexity" evidence="1">
    <location>
        <begin position="23"/>
        <end position="44"/>
    </location>
</feature>